<dbReference type="KEGG" id="afs:AFR_24720"/>
<dbReference type="GO" id="GO:0016740">
    <property type="term" value="F:transferase activity"/>
    <property type="evidence" value="ECO:0007669"/>
    <property type="project" value="UniProtKB-KW"/>
</dbReference>
<dbReference type="AlphaFoldDB" id="U5W5F0"/>
<dbReference type="eggNOG" id="COG3896">
    <property type="taxonomic scope" value="Bacteria"/>
</dbReference>
<name>U5W5F0_9ACTN</name>
<protein>
    <submittedName>
        <fullName evidence="1">Phosphotransferase</fullName>
    </submittedName>
</protein>
<dbReference type="PATRIC" id="fig|1246995.3.peg.5008"/>
<dbReference type="EMBL" id="CP006272">
    <property type="protein sequence ID" value="AGZ43210.1"/>
    <property type="molecule type" value="Genomic_DNA"/>
</dbReference>
<dbReference type="SUPFAM" id="SSF52540">
    <property type="entry name" value="P-loop containing nucleoside triphosphate hydrolases"/>
    <property type="match status" value="1"/>
</dbReference>
<dbReference type="Proteomes" id="UP000017746">
    <property type="component" value="Chromosome"/>
</dbReference>
<keyword evidence="1" id="KW-0808">Transferase</keyword>
<dbReference type="STRING" id="1246995.AFR_24720"/>
<keyword evidence="2" id="KW-1185">Reference proteome</keyword>
<accession>U5W5F0</accession>
<evidence type="ECO:0000313" key="2">
    <source>
        <dbReference type="Proteomes" id="UP000017746"/>
    </source>
</evidence>
<dbReference type="RefSeq" id="WP_023363800.1">
    <property type="nucleotide sequence ID" value="NC_022657.1"/>
</dbReference>
<reference evidence="1 2" key="1">
    <citation type="journal article" date="2014" name="J. Biotechnol.">
        <title>Complete genome sequence of the actinobacterium Actinoplanes friuliensis HAG 010964, producer of the lipopeptide antibiotic friulimycin.</title>
        <authorList>
            <person name="Ruckert C."/>
            <person name="Szczepanowski R."/>
            <person name="Albersmeier A."/>
            <person name="Goesmann A."/>
            <person name="Fischer N."/>
            <person name="Steinkamper A."/>
            <person name="Puhler A."/>
            <person name="Biener R."/>
            <person name="Schwartz D."/>
            <person name="Kalinowski J."/>
        </authorList>
    </citation>
    <scope>NUCLEOTIDE SEQUENCE [LARGE SCALE GENOMIC DNA]</scope>
    <source>
        <strain evidence="1 2">DSM 7358</strain>
    </source>
</reference>
<dbReference type="Pfam" id="PF13671">
    <property type="entry name" value="AAA_33"/>
    <property type="match status" value="1"/>
</dbReference>
<gene>
    <name evidence="1" type="ORF">AFR_24720</name>
</gene>
<evidence type="ECO:0000313" key="1">
    <source>
        <dbReference type="EMBL" id="AGZ43210.1"/>
    </source>
</evidence>
<dbReference type="InterPro" id="IPR027417">
    <property type="entry name" value="P-loop_NTPase"/>
</dbReference>
<dbReference type="HOGENOM" id="CLU_108932_1_0_11"/>
<proteinExistence type="predicted"/>
<sequence length="168" mass="18565">MTVIVITGVMAAGKSTVAQRLAERLPRSAHVRGDVFRRMIVSGREEPGGGREAVDQLWLRYRLSAATADAYARAGFTAIVQDVILGEDLASYLELVETRPRHLIVLAPRAEVVEQREADRGKTGYSDAWPVASLDRSLREDTPRLGHWIDTSEQTPDETVELILGQVT</sequence>
<dbReference type="Gene3D" id="3.40.50.300">
    <property type="entry name" value="P-loop containing nucleotide triphosphate hydrolases"/>
    <property type="match status" value="1"/>
</dbReference>
<organism evidence="1 2">
    <name type="scientific">Actinoplanes friuliensis DSM 7358</name>
    <dbReference type="NCBI Taxonomy" id="1246995"/>
    <lineage>
        <taxon>Bacteria</taxon>
        <taxon>Bacillati</taxon>
        <taxon>Actinomycetota</taxon>
        <taxon>Actinomycetes</taxon>
        <taxon>Micromonosporales</taxon>
        <taxon>Micromonosporaceae</taxon>
        <taxon>Actinoplanes</taxon>
    </lineage>
</organism>